<proteinExistence type="predicted"/>
<feature type="disulfide bond" evidence="3">
    <location>
        <begin position="155"/>
        <end position="165"/>
    </location>
</feature>
<dbReference type="PANTHER" id="PTHR14949:SF56">
    <property type="entry name" value="EGF-LIKE-DOMAIN, MULTIPLE 7"/>
    <property type="match status" value="1"/>
</dbReference>
<dbReference type="PROSITE" id="PS00022">
    <property type="entry name" value="EGF_1"/>
    <property type="match status" value="3"/>
</dbReference>
<feature type="domain" description="EGF-like" evidence="5">
    <location>
        <begin position="349"/>
        <end position="380"/>
    </location>
</feature>
<feature type="signal peptide" evidence="4">
    <location>
        <begin position="1"/>
        <end position="21"/>
    </location>
</feature>
<evidence type="ECO:0000313" key="6">
    <source>
        <dbReference type="EMBL" id="CAL4059962.1"/>
    </source>
</evidence>
<feature type="domain" description="EGF-like" evidence="5">
    <location>
        <begin position="252"/>
        <end position="283"/>
    </location>
</feature>
<protein>
    <recommendedName>
        <fullName evidence="5">EGF-like domain-containing protein</fullName>
    </recommendedName>
</protein>
<evidence type="ECO:0000256" key="1">
    <source>
        <dbReference type="ARBA" id="ARBA00022729"/>
    </source>
</evidence>
<dbReference type="Gene3D" id="2.10.25.10">
    <property type="entry name" value="Laminin"/>
    <property type="match status" value="3"/>
</dbReference>
<dbReference type="SMART" id="SM00181">
    <property type="entry name" value="EGF"/>
    <property type="match status" value="3"/>
</dbReference>
<dbReference type="InterPro" id="IPR050969">
    <property type="entry name" value="Dev_Signal_Modulators"/>
</dbReference>
<dbReference type="AlphaFoldDB" id="A0AAV2PMV3"/>
<feature type="disulfide bond" evidence="3">
    <location>
        <begin position="352"/>
        <end position="362"/>
    </location>
</feature>
<reference evidence="6 7" key="1">
    <citation type="submission" date="2024-05" db="EMBL/GenBank/DDBJ databases">
        <authorList>
            <person name="Wallberg A."/>
        </authorList>
    </citation>
    <scope>NUCLEOTIDE SEQUENCE [LARGE SCALE GENOMIC DNA]</scope>
</reference>
<sequence length="382" mass="41104">MRVVMASCCWFMLALPMITRAASLLNEWSPEEIQRELAALGVESSLNSLEEDLDLAERLARQFNAGTDVRFDSITGQAIGGAGKVFKKCTSEHLPDIENVELKCRISGCRGTCISGYELPGGVSRFTLMCDTETGQLTYNDRPFRETLPECQPICGSGCQNEGVCAEPGKCSCPEGYEGDLCETQISCSDPGLQVLNGVAEMAGLDLKLTCSDGYELNTADDDLSFECKGGAWPLADILPLVDAGTGVIICRPRCTPACRNGGVCTGPGRCSCQRGFWGPRCEVQRCSMPKQVIPHTSMGGTLSRLSIKCHDGFTMHGGDTGMQIQCHKGKWMMPDRKTPFTHEMAHCEPVCQTACQNGGTCVEPDTCQCPAGITGSTCQNT</sequence>
<dbReference type="SUPFAM" id="SSF57196">
    <property type="entry name" value="EGF/Laminin"/>
    <property type="match status" value="1"/>
</dbReference>
<accession>A0AAV2PMV3</accession>
<name>A0AAV2PMV3_MEGNR</name>
<evidence type="ECO:0000256" key="3">
    <source>
        <dbReference type="PROSITE-ProRule" id="PRU00076"/>
    </source>
</evidence>
<keyword evidence="2 3" id="KW-1015">Disulfide bond</keyword>
<dbReference type="InterPro" id="IPR000742">
    <property type="entry name" value="EGF"/>
</dbReference>
<feature type="disulfide bond" evidence="3">
    <location>
        <begin position="370"/>
        <end position="379"/>
    </location>
</feature>
<evidence type="ECO:0000256" key="4">
    <source>
        <dbReference type="SAM" id="SignalP"/>
    </source>
</evidence>
<evidence type="ECO:0000313" key="7">
    <source>
        <dbReference type="Proteomes" id="UP001497623"/>
    </source>
</evidence>
<dbReference type="EMBL" id="CAXKWB010000242">
    <property type="protein sequence ID" value="CAL4059962.1"/>
    <property type="molecule type" value="Genomic_DNA"/>
</dbReference>
<keyword evidence="7" id="KW-1185">Reference proteome</keyword>
<dbReference type="PROSITE" id="PS01186">
    <property type="entry name" value="EGF_2"/>
    <property type="match status" value="2"/>
</dbReference>
<dbReference type="PROSITE" id="PS50026">
    <property type="entry name" value="EGF_3"/>
    <property type="match status" value="3"/>
</dbReference>
<feature type="domain" description="EGF-like" evidence="5">
    <location>
        <begin position="152"/>
        <end position="183"/>
    </location>
</feature>
<feature type="disulfide bond" evidence="3">
    <location>
        <begin position="255"/>
        <end position="265"/>
    </location>
</feature>
<gene>
    <name evidence="6" type="ORF">MNOR_LOCUS975</name>
</gene>
<comment type="caution">
    <text evidence="3">Lacks conserved residue(s) required for the propagation of feature annotation.</text>
</comment>
<feature type="disulfide bond" evidence="3">
    <location>
        <begin position="173"/>
        <end position="182"/>
    </location>
</feature>
<evidence type="ECO:0000256" key="2">
    <source>
        <dbReference type="ARBA" id="ARBA00023157"/>
    </source>
</evidence>
<keyword evidence="3" id="KW-0245">EGF-like domain</keyword>
<feature type="disulfide bond" evidence="3">
    <location>
        <begin position="273"/>
        <end position="282"/>
    </location>
</feature>
<feature type="chain" id="PRO_5043752211" description="EGF-like domain-containing protein" evidence="4">
    <location>
        <begin position="22"/>
        <end position="382"/>
    </location>
</feature>
<dbReference type="PANTHER" id="PTHR14949">
    <property type="entry name" value="EGF-LIKE-DOMAIN, MULTIPLE 7, 8"/>
    <property type="match status" value="1"/>
</dbReference>
<comment type="caution">
    <text evidence="6">The sequence shown here is derived from an EMBL/GenBank/DDBJ whole genome shotgun (WGS) entry which is preliminary data.</text>
</comment>
<keyword evidence="1 4" id="KW-0732">Signal</keyword>
<evidence type="ECO:0000259" key="5">
    <source>
        <dbReference type="PROSITE" id="PS50026"/>
    </source>
</evidence>
<organism evidence="6 7">
    <name type="scientific">Meganyctiphanes norvegica</name>
    <name type="common">Northern krill</name>
    <name type="synonym">Thysanopoda norvegica</name>
    <dbReference type="NCBI Taxonomy" id="48144"/>
    <lineage>
        <taxon>Eukaryota</taxon>
        <taxon>Metazoa</taxon>
        <taxon>Ecdysozoa</taxon>
        <taxon>Arthropoda</taxon>
        <taxon>Crustacea</taxon>
        <taxon>Multicrustacea</taxon>
        <taxon>Malacostraca</taxon>
        <taxon>Eumalacostraca</taxon>
        <taxon>Eucarida</taxon>
        <taxon>Euphausiacea</taxon>
        <taxon>Euphausiidae</taxon>
        <taxon>Meganyctiphanes</taxon>
    </lineage>
</organism>
<dbReference type="Proteomes" id="UP001497623">
    <property type="component" value="Unassembled WGS sequence"/>
</dbReference>